<dbReference type="AlphaFoldDB" id="A0A1I6FUG9"/>
<dbReference type="GO" id="GO:0005737">
    <property type="term" value="C:cytoplasm"/>
    <property type="evidence" value="ECO:0007669"/>
    <property type="project" value="TreeGrafter"/>
</dbReference>
<evidence type="ECO:0000256" key="2">
    <source>
        <dbReference type="ARBA" id="ARBA00022630"/>
    </source>
</evidence>
<dbReference type="EMBL" id="FOYR01000001">
    <property type="protein sequence ID" value="SFR33580.1"/>
    <property type="molecule type" value="Genomic_DNA"/>
</dbReference>
<sequence>MTARDAGRVVVVGGGLAGYSAANTLRALGHQGSITVVDPEPALYDRPPLSKHLFDEAFELDDLSFASEQALAERSIETRLGRRATALDPESLRVTLDDGSVLDADTVIISTGARARSLEIPGGDLPGVHVLRTYADALAIRHAVVEGSRVAVVGAGLIGAELASALCTAGARVSLIDPVEVPLVAVVGAHMATHLHGMHEARGITVRQGLTAAFERAGEALEVVLVSGERIAADLVVVGVGIVPNIEIAQSAGLDTDRGVLVDAELRTSVDGIYAAGDVARRRDPDGTLHRPEEHWEAAQLDGQVVAHAVLGLEAPPRGTSWFWSDRHGVHLEAAGRLSGPGELVVRDGGEHPTVFLVHQGLLEGAASIDDAMTVRAARRLIDQRVPVSIDALADPAVALRSLLRPAR</sequence>
<dbReference type="PANTHER" id="PTHR43557:SF2">
    <property type="entry name" value="RIESKE DOMAIN-CONTAINING PROTEIN-RELATED"/>
    <property type="match status" value="1"/>
</dbReference>
<evidence type="ECO:0000256" key="3">
    <source>
        <dbReference type="ARBA" id="ARBA00022827"/>
    </source>
</evidence>
<dbReference type="Gene3D" id="3.30.390.30">
    <property type="match status" value="1"/>
</dbReference>
<feature type="domain" description="FAD/NAD(P)-binding" evidence="5">
    <location>
        <begin position="8"/>
        <end position="299"/>
    </location>
</feature>
<dbReference type="PANTHER" id="PTHR43557">
    <property type="entry name" value="APOPTOSIS-INDUCING FACTOR 1"/>
    <property type="match status" value="1"/>
</dbReference>
<dbReference type="InterPro" id="IPR036188">
    <property type="entry name" value="FAD/NAD-bd_sf"/>
</dbReference>
<evidence type="ECO:0000313" key="8">
    <source>
        <dbReference type="Proteomes" id="UP000198877"/>
    </source>
</evidence>
<dbReference type="Gene3D" id="3.50.50.60">
    <property type="entry name" value="FAD/NAD(P)-binding domain"/>
    <property type="match status" value="2"/>
</dbReference>
<dbReference type="SUPFAM" id="SSF51905">
    <property type="entry name" value="FAD/NAD(P)-binding domain"/>
    <property type="match status" value="2"/>
</dbReference>
<reference evidence="8" key="1">
    <citation type="submission" date="2016-10" db="EMBL/GenBank/DDBJ databases">
        <authorList>
            <person name="Varghese N."/>
            <person name="Submissions S."/>
        </authorList>
    </citation>
    <scope>NUCLEOTIDE SEQUENCE [LARGE SCALE GENOMIC DNA]</scope>
    <source>
        <strain evidence="8">CL127</strain>
    </source>
</reference>
<evidence type="ECO:0000256" key="1">
    <source>
        <dbReference type="ARBA" id="ARBA00001974"/>
    </source>
</evidence>
<keyword evidence="3" id="KW-0274">FAD</keyword>
<protein>
    <submittedName>
        <fullName evidence="7">Reductase C-terminal</fullName>
    </submittedName>
</protein>
<name>A0A1I6FUG9_9MICO</name>
<feature type="domain" description="Reductase C-terminal" evidence="6">
    <location>
        <begin position="322"/>
        <end position="404"/>
    </location>
</feature>
<dbReference type="GO" id="GO:0016651">
    <property type="term" value="F:oxidoreductase activity, acting on NAD(P)H"/>
    <property type="evidence" value="ECO:0007669"/>
    <property type="project" value="TreeGrafter"/>
</dbReference>
<dbReference type="Proteomes" id="UP000198877">
    <property type="component" value="Unassembled WGS sequence"/>
</dbReference>
<dbReference type="InterPro" id="IPR028202">
    <property type="entry name" value="Reductase_C"/>
</dbReference>
<dbReference type="InterPro" id="IPR050446">
    <property type="entry name" value="FAD-oxidoreductase/Apoptosis"/>
</dbReference>
<organism evidence="7 8">
    <name type="scientific">Microbacterium azadirachtae</name>
    <dbReference type="NCBI Taxonomy" id="582680"/>
    <lineage>
        <taxon>Bacteria</taxon>
        <taxon>Bacillati</taxon>
        <taxon>Actinomycetota</taxon>
        <taxon>Actinomycetes</taxon>
        <taxon>Micrococcales</taxon>
        <taxon>Microbacteriaceae</taxon>
        <taxon>Microbacterium</taxon>
    </lineage>
</organism>
<evidence type="ECO:0000259" key="5">
    <source>
        <dbReference type="Pfam" id="PF07992"/>
    </source>
</evidence>
<dbReference type="RefSeq" id="WP_091734618.1">
    <property type="nucleotide sequence ID" value="NZ_FOYR01000001.1"/>
</dbReference>
<gene>
    <name evidence="7" type="ORF">SAMN04488591_0346</name>
</gene>
<accession>A0A1I6FUG9</accession>
<dbReference type="InterPro" id="IPR016156">
    <property type="entry name" value="FAD/NAD-linked_Rdtase_dimer_sf"/>
</dbReference>
<dbReference type="PRINTS" id="PR00368">
    <property type="entry name" value="FADPNR"/>
</dbReference>
<dbReference type="SUPFAM" id="SSF55424">
    <property type="entry name" value="FAD/NAD-linked reductases, dimerisation (C-terminal) domain"/>
    <property type="match status" value="1"/>
</dbReference>
<dbReference type="PRINTS" id="PR00411">
    <property type="entry name" value="PNDRDTASEI"/>
</dbReference>
<evidence type="ECO:0000256" key="4">
    <source>
        <dbReference type="ARBA" id="ARBA00023002"/>
    </source>
</evidence>
<evidence type="ECO:0000259" key="6">
    <source>
        <dbReference type="Pfam" id="PF14759"/>
    </source>
</evidence>
<proteinExistence type="predicted"/>
<dbReference type="Pfam" id="PF07992">
    <property type="entry name" value="Pyr_redox_2"/>
    <property type="match status" value="1"/>
</dbReference>
<comment type="cofactor">
    <cofactor evidence="1">
        <name>FAD</name>
        <dbReference type="ChEBI" id="CHEBI:57692"/>
    </cofactor>
</comment>
<keyword evidence="4" id="KW-0560">Oxidoreductase</keyword>
<keyword evidence="2" id="KW-0285">Flavoprotein</keyword>
<dbReference type="InterPro" id="IPR023753">
    <property type="entry name" value="FAD/NAD-binding_dom"/>
</dbReference>
<dbReference type="Pfam" id="PF14759">
    <property type="entry name" value="Reductase_C"/>
    <property type="match status" value="1"/>
</dbReference>
<evidence type="ECO:0000313" key="7">
    <source>
        <dbReference type="EMBL" id="SFR33580.1"/>
    </source>
</evidence>